<protein>
    <recommendedName>
        <fullName evidence="9">4-alpha-L-fucosyltransferase</fullName>
    </recommendedName>
</protein>
<keyword evidence="1" id="KW-1003">Cell membrane</keyword>
<keyword evidence="5 6" id="KW-0472">Membrane</keyword>
<evidence type="ECO:0000256" key="3">
    <source>
        <dbReference type="ARBA" id="ARBA00022676"/>
    </source>
</evidence>
<keyword evidence="2" id="KW-0997">Cell inner membrane</keyword>
<keyword evidence="6" id="KW-0812">Transmembrane</keyword>
<proteinExistence type="predicted"/>
<dbReference type="Proteomes" id="UP000231409">
    <property type="component" value="Unassembled WGS sequence"/>
</dbReference>
<reference evidence="7 8" key="1">
    <citation type="submission" date="2017-09" db="EMBL/GenBank/DDBJ databases">
        <title>The draft genome sequences of Marinobacter sp. PWS21.</title>
        <authorList>
            <person name="Cao J."/>
        </authorList>
    </citation>
    <scope>NUCLEOTIDE SEQUENCE [LARGE SCALE GENOMIC DNA]</scope>
    <source>
        <strain evidence="7 8">PWS21</strain>
    </source>
</reference>
<evidence type="ECO:0008006" key="9">
    <source>
        <dbReference type="Google" id="ProtNLM"/>
    </source>
</evidence>
<evidence type="ECO:0000313" key="7">
    <source>
        <dbReference type="EMBL" id="PHQ13523.1"/>
    </source>
</evidence>
<dbReference type="AlphaFoldDB" id="A0A2G1UGB3"/>
<feature type="transmembrane region" description="Helical" evidence="6">
    <location>
        <begin position="83"/>
        <end position="106"/>
    </location>
</feature>
<keyword evidence="6" id="KW-1133">Transmembrane helix</keyword>
<keyword evidence="4" id="KW-0808">Transferase</keyword>
<evidence type="ECO:0000313" key="8">
    <source>
        <dbReference type="Proteomes" id="UP000231409"/>
    </source>
</evidence>
<name>A0A2G1UGB3_9GAMM</name>
<organism evidence="7 8">
    <name type="scientific">Marinobacter profundi</name>
    <dbReference type="NCBI Taxonomy" id="2666256"/>
    <lineage>
        <taxon>Bacteria</taxon>
        <taxon>Pseudomonadati</taxon>
        <taxon>Pseudomonadota</taxon>
        <taxon>Gammaproteobacteria</taxon>
        <taxon>Pseudomonadales</taxon>
        <taxon>Marinobacteraceae</taxon>
        <taxon>Marinobacter</taxon>
    </lineage>
</organism>
<evidence type="ECO:0000256" key="1">
    <source>
        <dbReference type="ARBA" id="ARBA00022475"/>
    </source>
</evidence>
<evidence type="ECO:0000256" key="6">
    <source>
        <dbReference type="SAM" id="Phobius"/>
    </source>
</evidence>
<dbReference type="GO" id="GO:0009246">
    <property type="term" value="P:enterobacterial common antigen biosynthetic process"/>
    <property type="evidence" value="ECO:0007669"/>
    <property type="project" value="InterPro"/>
</dbReference>
<dbReference type="Pfam" id="PF07429">
    <property type="entry name" value="Glyco_transf_56"/>
    <property type="match status" value="1"/>
</dbReference>
<accession>A0A2G1UGB3</accession>
<dbReference type="EMBL" id="NTFH01000024">
    <property type="protein sequence ID" value="PHQ13523.1"/>
    <property type="molecule type" value="Genomic_DNA"/>
</dbReference>
<comment type="caution">
    <text evidence="7">The sequence shown here is derived from an EMBL/GenBank/DDBJ whole genome shotgun (WGS) entry which is preliminary data.</text>
</comment>
<gene>
    <name evidence="7" type="ORF">CLH61_17995</name>
</gene>
<sequence>MKSKNVNHLFDSKNIHLNPNIMLGIMENREPRHEHKFIISFLGSKDKVLEEKVYDDLVSDGCNFLYVRTFFDLLMLMMRNRDVFLVHGTVSPFRKYFLLLLFFYIFRRNVLARMVLVAWGSGDFYAPSKAWGLIYRKILLNCRRIITLSHGDYEICFKNYGDQALHINYIKRRRYIEVGSFRSSRARNKILVSHSGWPHNNHFKSFELIIDKVGPDSDIICPLAYGDPTYIKSVIEKGVAVFGERFNYFTDLMNTEDYHDLLRTVGVYVTSADIQTGLFALTTCLASGVKVYCKGNLYRSMKEFGFKVHHVDELLTCDKDEFAFFSDEDAALNMEVYMKEFGGVDSLKSKWEDIYDDCL</sequence>
<evidence type="ECO:0000256" key="5">
    <source>
        <dbReference type="ARBA" id="ARBA00023136"/>
    </source>
</evidence>
<keyword evidence="8" id="KW-1185">Reference proteome</keyword>
<keyword evidence="3" id="KW-0328">Glycosyltransferase</keyword>
<dbReference type="GO" id="GO:0008417">
    <property type="term" value="F:fucosyltransferase activity"/>
    <property type="evidence" value="ECO:0007669"/>
    <property type="project" value="InterPro"/>
</dbReference>
<evidence type="ECO:0000256" key="4">
    <source>
        <dbReference type="ARBA" id="ARBA00022679"/>
    </source>
</evidence>
<evidence type="ECO:0000256" key="2">
    <source>
        <dbReference type="ARBA" id="ARBA00022519"/>
    </source>
</evidence>
<dbReference type="InterPro" id="IPR009993">
    <property type="entry name" value="WecF"/>
</dbReference>
<dbReference type="RefSeq" id="WP_099616083.1">
    <property type="nucleotide sequence ID" value="NZ_KZ319383.1"/>
</dbReference>